<accession>A0A517NCZ3</accession>
<dbReference type="RefSeq" id="WP_145170878.1">
    <property type="nucleotide sequence ID" value="NZ_CP036525.1"/>
</dbReference>
<reference evidence="2 3" key="1">
    <citation type="submission" date="2019-02" db="EMBL/GenBank/DDBJ databases">
        <title>Deep-cultivation of Planctomycetes and their phenomic and genomic characterization uncovers novel biology.</title>
        <authorList>
            <person name="Wiegand S."/>
            <person name="Jogler M."/>
            <person name="Boedeker C."/>
            <person name="Pinto D."/>
            <person name="Vollmers J."/>
            <person name="Rivas-Marin E."/>
            <person name="Kohn T."/>
            <person name="Peeters S.H."/>
            <person name="Heuer A."/>
            <person name="Rast P."/>
            <person name="Oberbeckmann S."/>
            <person name="Bunk B."/>
            <person name="Jeske O."/>
            <person name="Meyerdierks A."/>
            <person name="Storesund J.E."/>
            <person name="Kallscheuer N."/>
            <person name="Luecker S."/>
            <person name="Lage O.M."/>
            <person name="Pohl T."/>
            <person name="Merkel B.J."/>
            <person name="Hornburger P."/>
            <person name="Mueller R.-W."/>
            <person name="Bruemmer F."/>
            <person name="Labrenz M."/>
            <person name="Spormann A.M."/>
            <person name="Op den Camp H."/>
            <person name="Overmann J."/>
            <person name="Amann R."/>
            <person name="Jetten M.S.M."/>
            <person name="Mascher T."/>
            <person name="Medema M.H."/>
            <person name="Devos D.P."/>
            <person name="Kaster A.-K."/>
            <person name="Ovreas L."/>
            <person name="Rohde M."/>
            <person name="Galperin M.Y."/>
            <person name="Jogler C."/>
        </authorList>
    </citation>
    <scope>NUCLEOTIDE SEQUENCE [LARGE SCALE GENOMIC DNA]</scope>
    <source>
        <strain evidence="2 3">K22_7</strain>
    </source>
</reference>
<dbReference type="OrthoDB" id="215108at2"/>
<evidence type="ECO:0000256" key="1">
    <source>
        <dbReference type="SAM" id="MobiDB-lite"/>
    </source>
</evidence>
<evidence type="ECO:0000313" key="3">
    <source>
        <dbReference type="Proteomes" id="UP000318538"/>
    </source>
</evidence>
<organism evidence="2 3">
    <name type="scientific">Rubripirellula lacrimiformis</name>
    <dbReference type="NCBI Taxonomy" id="1930273"/>
    <lineage>
        <taxon>Bacteria</taxon>
        <taxon>Pseudomonadati</taxon>
        <taxon>Planctomycetota</taxon>
        <taxon>Planctomycetia</taxon>
        <taxon>Pirellulales</taxon>
        <taxon>Pirellulaceae</taxon>
        <taxon>Rubripirellula</taxon>
    </lineage>
</organism>
<protein>
    <submittedName>
        <fullName evidence="2">Uncharacterized protein</fullName>
    </submittedName>
</protein>
<dbReference type="KEGG" id="rlc:K227x_34000"/>
<dbReference type="EMBL" id="CP036525">
    <property type="protein sequence ID" value="QDT05002.1"/>
    <property type="molecule type" value="Genomic_DNA"/>
</dbReference>
<name>A0A517NCZ3_9BACT</name>
<evidence type="ECO:0000313" key="2">
    <source>
        <dbReference type="EMBL" id="QDT05002.1"/>
    </source>
</evidence>
<gene>
    <name evidence="2" type="ORF">K227x_34000</name>
</gene>
<dbReference type="AlphaFoldDB" id="A0A517NCZ3"/>
<sequence length="137" mass="14477">MNPDASAGSPQPIDFVLGNSSFDPGDKIEIESVTTSGNELEVGATVTVKGQYTLESIDDAELSFYSTVTPKPGETPVGTPIQPSQTMHAKKGTHSFTLSKVITTTGSPHVSFYHPKTGQGIGGVYFSVKQGTEKRSK</sequence>
<dbReference type="Proteomes" id="UP000318538">
    <property type="component" value="Chromosome"/>
</dbReference>
<proteinExistence type="predicted"/>
<keyword evidence="3" id="KW-1185">Reference proteome</keyword>
<feature type="region of interest" description="Disordered" evidence="1">
    <location>
        <begin position="67"/>
        <end position="92"/>
    </location>
</feature>